<gene>
    <name evidence="5" type="primary">fmt</name>
    <name evidence="8" type="ORF">FYJ71_09360</name>
</gene>
<proteinExistence type="inferred from homology"/>
<evidence type="ECO:0000256" key="1">
    <source>
        <dbReference type="ARBA" id="ARBA00010699"/>
    </source>
</evidence>
<feature type="binding site" evidence="5">
    <location>
        <begin position="109"/>
        <end position="112"/>
    </location>
    <ligand>
        <name>(6S)-5,6,7,8-tetrahydrofolate</name>
        <dbReference type="ChEBI" id="CHEBI:57453"/>
    </ligand>
</feature>
<evidence type="ECO:0000256" key="2">
    <source>
        <dbReference type="ARBA" id="ARBA00012261"/>
    </source>
</evidence>
<accession>A0A6N7X509</accession>
<sequence>MKIVFMGTPQIAVDSLQRLIDDGHEVVAVVTQPDKPKGRGKKMAMSPVKELALKHNICVLQPEKASKPEFIDEIREINPDLVVVLAYGQILKKDLLEIPKLGCINVHVSLLPELRGAAPINWAIINGLKKTGITTMFMDAGLDTGDIIEAREFELNDEITAGELHDWMMVEGAEILSSTIKKILKSDFTRTKQDNSKSTYAPTLNKEMAHVDFSRSAREIHNLVRGINPWPGAWCEYGENKMKIWKTCVLLDDGQNNEIGKITDVDKNGIVVLCGIGKLLIQEIQLPNKKRMAVSEYIKGNDIELGLILK</sequence>
<dbReference type="InterPro" id="IPR005794">
    <property type="entry name" value="Fmt"/>
</dbReference>
<dbReference type="Proteomes" id="UP000440713">
    <property type="component" value="Unassembled WGS sequence"/>
</dbReference>
<dbReference type="Pfam" id="PF00551">
    <property type="entry name" value="Formyl_trans_N"/>
    <property type="match status" value="1"/>
</dbReference>
<protein>
    <recommendedName>
        <fullName evidence="2 5">Methionyl-tRNA formyltransferase</fullName>
        <ecNumber evidence="2 5">2.1.2.9</ecNumber>
    </recommendedName>
</protein>
<name>A0A6N7X509_9FIRM</name>
<feature type="domain" description="Formyl transferase C-terminal" evidence="7">
    <location>
        <begin position="204"/>
        <end position="301"/>
    </location>
</feature>
<comment type="catalytic activity">
    <reaction evidence="5">
        <text>L-methionyl-tRNA(fMet) + (6R)-10-formyltetrahydrofolate = N-formyl-L-methionyl-tRNA(fMet) + (6S)-5,6,7,8-tetrahydrofolate + H(+)</text>
        <dbReference type="Rhea" id="RHEA:24380"/>
        <dbReference type="Rhea" id="RHEA-COMP:9952"/>
        <dbReference type="Rhea" id="RHEA-COMP:9953"/>
        <dbReference type="ChEBI" id="CHEBI:15378"/>
        <dbReference type="ChEBI" id="CHEBI:57453"/>
        <dbReference type="ChEBI" id="CHEBI:78530"/>
        <dbReference type="ChEBI" id="CHEBI:78844"/>
        <dbReference type="ChEBI" id="CHEBI:195366"/>
        <dbReference type="EC" id="2.1.2.9"/>
    </reaction>
</comment>
<keyword evidence="3 5" id="KW-0808">Transferase</keyword>
<dbReference type="GO" id="GO:0004479">
    <property type="term" value="F:methionyl-tRNA formyltransferase activity"/>
    <property type="evidence" value="ECO:0007669"/>
    <property type="project" value="UniProtKB-UniRule"/>
</dbReference>
<dbReference type="CDD" id="cd08704">
    <property type="entry name" value="Met_tRNA_FMT_C"/>
    <property type="match status" value="1"/>
</dbReference>
<evidence type="ECO:0000256" key="5">
    <source>
        <dbReference type="HAMAP-Rule" id="MF_00182"/>
    </source>
</evidence>
<comment type="similarity">
    <text evidence="1 5">Belongs to the Fmt family.</text>
</comment>
<dbReference type="AlphaFoldDB" id="A0A6N7X509"/>
<comment type="function">
    <text evidence="5">Attaches a formyl group to the free amino group of methionyl-tRNA(fMet). The formyl group appears to play a dual role in the initiator identity of N-formylmethionyl-tRNA by promoting its recognition by IF2 and preventing the misappropriation of this tRNA by the elongation apparatus.</text>
</comment>
<keyword evidence="4 5" id="KW-0648">Protein biosynthesis</keyword>
<dbReference type="InterPro" id="IPR041711">
    <property type="entry name" value="Met-tRNA-FMT_N"/>
</dbReference>
<dbReference type="PANTHER" id="PTHR11138:SF5">
    <property type="entry name" value="METHIONYL-TRNA FORMYLTRANSFERASE, MITOCHONDRIAL"/>
    <property type="match status" value="1"/>
</dbReference>
<dbReference type="HAMAP" id="MF_00182">
    <property type="entry name" value="Formyl_trans"/>
    <property type="match status" value="1"/>
</dbReference>
<reference evidence="8 9" key="1">
    <citation type="submission" date="2019-08" db="EMBL/GenBank/DDBJ databases">
        <title>In-depth cultivation of the pig gut microbiome towards novel bacterial diversity and tailored functional studies.</title>
        <authorList>
            <person name="Wylensek D."/>
            <person name="Hitch T.C.A."/>
            <person name="Clavel T."/>
        </authorList>
    </citation>
    <scope>NUCLEOTIDE SEQUENCE [LARGE SCALE GENOMIC DNA]</scope>
    <source>
        <strain evidence="8 9">WCA-SAB-591-4A-A</strain>
    </source>
</reference>
<dbReference type="GO" id="GO:0005829">
    <property type="term" value="C:cytosol"/>
    <property type="evidence" value="ECO:0007669"/>
    <property type="project" value="TreeGrafter"/>
</dbReference>
<dbReference type="CDD" id="cd08646">
    <property type="entry name" value="FMT_core_Met-tRNA-FMT_N"/>
    <property type="match status" value="1"/>
</dbReference>
<evidence type="ECO:0000256" key="3">
    <source>
        <dbReference type="ARBA" id="ARBA00022679"/>
    </source>
</evidence>
<dbReference type="RefSeq" id="WP_154538614.1">
    <property type="nucleotide sequence ID" value="NZ_JAQYHJ010000158.1"/>
</dbReference>
<dbReference type="InterPro" id="IPR001555">
    <property type="entry name" value="GART_AS"/>
</dbReference>
<dbReference type="InterPro" id="IPR005793">
    <property type="entry name" value="Formyl_trans_C"/>
</dbReference>
<dbReference type="Gene3D" id="3.40.50.12230">
    <property type="match status" value="1"/>
</dbReference>
<dbReference type="SUPFAM" id="SSF53328">
    <property type="entry name" value="Formyltransferase"/>
    <property type="match status" value="1"/>
</dbReference>
<dbReference type="InterPro" id="IPR036477">
    <property type="entry name" value="Formyl_transf_N_sf"/>
</dbReference>
<evidence type="ECO:0000313" key="9">
    <source>
        <dbReference type="Proteomes" id="UP000440713"/>
    </source>
</evidence>
<feature type="domain" description="Formyl transferase N-terminal" evidence="6">
    <location>
        <begin position="1"/>
        <end position="178"/>
    </location>
</feature>
<dbReference type="EMBL" id="VUNE01000005">
    <property type="protein sequence ID" value="MST63141.1"/>
    <property type="molecule type" value="Genomic_DNA"/>
</dbReference>
<dbReference type="EC" id="2.1.2.9" evidence="2 5"/>
<dbReference type="InterPro" id="IPR044135">
    <property type="entry name" value="Met-tRNA-FMT_C"/>
</dbReference>
<dbReference type="PROSITE" id="PS00373">
    <property type="entry name" value="GART"/>
    <property type="match status" value="1"/>
</dbReference>
<dbReference type="Pfam" id="PF02911">
    <property type="entry name" value="Formyl_trans_C"/>
    <property type="match status" value="1"/>
</dbReference>
<evidence type="ECO:0000259" key="7">
    <source>
        <dbReference type="Pfam" id="PF02911"/>
    </source>
</evidence>
<keyword evidence="9" id="KW-1185">Reference proteome</keyword>
<evidence type="ECO:0000259" key="6">
    <source>
        <dbReference type="Pfam" id="PF00551"/>
    </source>
</evidence>
<organism evidence="8 9">
    <name type="scientific">Peptostreptococcus porci</name>
    <dbReference type="NCBI Taxonomy" id="2652282"/>
    <lineage>
        <taxon>Bacteria</taxon>
        <taxon>Bacillati</taxon>
        <taxon>Bacillota</taxon>
        <taxon>Clostridia</taxon>
        <taxon>Peptostreptococcales</taxon>
        <taxon>Peptostreptococcaceae</taxon>
        <taxon>Peptostreptococcus</taxon>
    </lineage>
</organism>
<dbReference type="InterPro" id="IPR011034">
    <property type="entry name" value="Formyl_transferase-like_C_sf"/>
</dbReference>
<dbReference type="SUPFAM" id="SSF50486">
    <property type="entry name" value="FMT C-terminal domain-like"/>
    <property type="match status" value="1"/>
</dbReference>
<dbReference type="NCBIfam" id="TIGR00460">
    <property type="entry name" value="fmt"/>
    <property type="match status" value="1"/>
</dbReference>
<dbReference type="InterPro" id="IPR002376">
    <property type="entry name" value="Formyl_transf_N"/>
</dbReference>
<dbReference type="PANTHER" id="PTHR11138">
    <property type="entry name" value="METHIONYL-TRNA FORMYLTRANSFERASE"/>
    <property type="match status" value="1"/>
</dbReference>
<evidence type="ECO:0000256" key="4">
    <source>
        <dbReference type="ARBA" id="ARBA00022917"/>
    </source>
</evidence>
<dbReference type="FunFam" id="3.40.50.12230:FF:000001">
    <property type="entry name" value="Methionyl-tRNA formyltransferase"/>
    <property type="match status" value="1"/>
</dbReference>
<evidence type="ECO:0000313" key="8">
    <source>
        <dbReference type="EMBL" id="MST63141.1"/>
    </source>
</evidence>
<comment type="caution">
    <text evidence="8">The sequence shown here is derived from an EMBL/GenBank/DDBJ whole genome shotgun (WGS) entry which is preliminary data.</text>
</comment>